<evidence type="ECO:0000259" key="2">
    <source>
        <dbReference type="SMART" id="SM00460"/>
    </source>
</evidence>
<organism evidence="3 4">
    <name type="scientific">Pseudomonas syringae pv. coriandricola</name>
    <dbReference type="NCBI Taxonomy" id="264453"/>
    <lineage>
        <taxon>Bacteria</taxon>
        <taxon>Pseudomonadati</taxon>
        <taxon>Pseudomonadota</taxon>
        <taxon>Gammaproteobacteria</taxon>
        <taxon>Pseudomonadales</taxon>
        <taxon>Pseudomonadaceae</taxon>
        <taxon>Pseudomonas</taxon>
    </lineage>
</organism>
<dbReference type="InterPro" id="IPR013589">
    <property type="entry name" value="Bac_transglu_N"/>
</dbReference>
<protein>
    <submittedName>
        <fullName evidence="3">Transglutaminase-like superfamily domain protein</fullName>
    </submittedName>
</protein>
<dbReference type="EMBL" id="RBOV01000290">
    <property type="protein sequence ID" value="RMN09410.1"/>
    <property type="molecule type" value="Genomic_DNA"/>
</dbReference>
<evidence type="ECO:0000313" key="4">
    <source>
        <dbReference type="Proteomes" id="UP000271468"/>
    </source>
</evidence>
<comment type="caution">
    <text evidence="3">The sequence shown here is derived from an EMBL/GenBank/DDBJ whole genome shotgun (WGS) entry which is preliminary data.</text>
</comment>
<feature type="region of interest" description="Disordered" evidence="1">
    <location>
        <begin position="621"/>
        <end position="641"/>
    </location>
</feature>
<dbReference type="PANTHER" id="PTHR33490">
    <property type="entry name" value="BLR5614 PROTEIN-RELATED"/>
    <property type="match status" value="1"/>
</dbReference>
<sequence>MISARALFLCNACTIEPDRRFYGAWFCLTVEELPYLTRWHKSCAVPITVQARRRHAVSIHIALHHVTHYRYERAVELGPQIVRLRPAAHSRTRVLSYSLKVLPENHFINWQQDPQGNYLARLVFPEKTNEFRVEVDLVAEMAVFNPFDFFLEPYAENIPFTYASEEQRELAPYLEKLPLTPRFQAYLDSISREPIPAIDFLVGLNQRLSQDVAYLIRMEPGVQTPEFTLENASGSCRDSAWLLVQLLRHLGMAARFVSGYLIQLKADVEALDGPSGTDVDFTDLHAWCEVYLPGAGWVGLDATSGLFAGEGHIPLACSPEPSSAAPISGLVEPCETEFSHEMSVERIWEAPRVTKPYTEQQWQDIQALGRQIDADLLRDDVRLTMGGEPTFVSIDDRDGAEWNTAALGPRKRELSAELFQRMRAHYAPLGIVHFGQGKWYPGEQLPRWSLNCFWRKDGKPVWHNNALIADETQDYGATGELAGRFLASVAERLKLPGRFVFPAYEDNFYYLWREGALPVNVTAEDSRLGDELERARLRKVFAQGLDKMIGQVLPLARSAEGDSWQSGRWYLRDEHCRLVPGDSALGYRLPLASQPWVKAAEYPFVHPTDHNQDFPELADSDSLTAQLKSSESDAERAPELDESADWLTRTALCAEARDGRLYLFMPPLQKLEEYLELVAVIEATAEELQCPVLLEGYEPPSDPRLCNFRITPDPGVIEVNVQPSASWDELVERTEFLYEQARQTRLTTEKFMIDGRHTGTGGGNHFVLGGATPADSPFLRRPDLLRSLLSYWHNHPSLSYLFSGLFIGPTSQAPRIDEARNDSLYEMEIAFAQMPEPGEEVAPWVVDRLLRNLLIDVTGNTHRAEFCIDKLYSPDGATGRLGLLELRAFEMPPHARMSLAQQLLLRALVARFWREPYAPAKLARWGTQLHDRFMLPHFIEQDFADVVADLNSAGYPVKADWFAAHLEFRFPKVGDYAVNGIELELRQALEPWHVLGEEGSAGGAVRYVDSSLERLQVHLTGLPPQRYLLTCNGIPVPLQPTGRVGEFVAGVRYRAWQPANCLQPTIGVHAPLVFDLLDTWMQRSLGGCEYHVAHPGGRNYETLPVNANEAESRRLSRFFRIGHTPGKLDVPSLNINDELPMTLDMRLH</sequence>
<gene>
    <name evidence="3" type="ORF">ALQ65_04469</name>
</gene>
<accession>A0A0N8QXV3</accession>
<dbReference type="Proteomes" id="UP000271468">
    <property type="component" value="Unassembled WGS sequence"/>
</dbReference>
<dbReference type="AlphaFoldDB" id="A0A0N8QXV3"/>
<evidence type="ECO:0000313" key="3">
    <source>
        <dbReference type="EMBL" id="RMN09410.1"/>
    </source>
</evidence>
<dbReference type="Pfam" id="PF01841">
    <property type="entry name" value="Transglut_core"/>
    <property type="match status" value="1"/>
</dbReference>
<dbReference type="Pfam" id="PF08379">
    <property type="entry name" value="Bact_transglu_N"/>
    <property type="match status" value="1"/>
</dbReference>
<proteinExistence type="predicted"/>
<reference evidence="3 4" key="1">
    <citation type="submission" date="2018-08" db="EMBL/GenBank/DDBJ databases">
        <title>Recombination of ecologically and evolutionarily significant loci maintains genetic cohesion in the Pseudomonas syringae species complex.</title>
        <authorList>
            <person name="Dillon M."/>
            <person name="Thakur S."/>
            <person name="Almeida R.N.D."/>
            <person name="Weir B.S."/>
            <person name="Guttman D.S."/>
        </authorList>
    </citation>
    <scope>NUCLEOTIDE SEQUENCE [LARGE SCALE GENOMIC DNA]</scope>
    <source>
        <strain evidence="3 4">ICMP 12341</strain>
    </source>
</reference>
<dbReference type="InterPro" id="IPR038765">
    <property type="entry name" value="Papain-like_cys_pep_sf"/>
</dbReference>
<dbReference type="SMART" id="SM00460">
    <property type="entry name" value="TGc"/>
    <property type="match status" value="1"/>
</dbReference>
<evidence type="ECO:0000256" key="1">
    <source>
        <dbReference type="SAM" id="MobiDB-lite"/>
    </source>
</evidence>
<dbReference type="InterPro" id="IPR002931">
    <property type="entry name" value="Transglutaminase-like"/>
</dbReference>
<dbReference type="InterPro" id="IPR018667">
    <property type="entry name" value="DUF2126"/>
</dbReference>
<name>A0A0N8QXV3_9PSED</name>
<dbReference type="Pfam" id="PF09899">
    <property type="entry name" value="DUF2126"/>
    <property type="match status" value="1"/>
</dbReference>
<dbReference type="PANTHER" id="PTHR33490:SF1">
    <property type="entry name" value="SLL1233 PROTEIN"/>
    <property type="match status" value="1"/>
</dbReference>
<dbReference type="Gene3D" id="3.10.620.30">
    <property type="match status" value="1"/>
</dbReference>
<dbReference type="SUPFAM" id="SSF54001">
    <property type="entry name" value="Cysteine proteinases"/>
    <property type="match status" value="1"/>
</dbReference>
<feature type="compositionally biased region" description="Basic and acidic residues" evidence="1">
    <location>
        <begin position="630"/>
        <end position="639"/>
    </location>
</feature>
<feature type="domain" description="Transglutaminase-like" evidence="2">
    <location>
        <begin position="228"/>
        <end position="304"/>
    </location>
</feature>